<feature type="transmembrane region" description="Helical" evidence="9">
    <location>
        <begin position="49"/>
        <end position="66"/>
    </location>
</feature>
<dbReference type="AlphaFoldDB" id="A0A928V8Y8"/>
<organism evidence="13 14">
    <name type="scientific">Cellvibrio polysaccharolyticus</name>
    <dbReference type="NCBI Taxonomy" id="2082724"/>
    <lineage>
        <taxon>Bacteria</taxon>
        <taxon>Pseudomonadati</taxon>
        <taxon>Pseudomonadota</taxon>
        <taxon>Gammaproteobacteria</taxon>
        <taxon>Cellvibrionales</taxon>
        <taxon>Cellvibrionaceae</taxon>
        <taxon>Cellvibrio</taxon>
    </lineage>
</organism>
<dbReference type="GO" id="GO:0005886">
    <property type="term" value="C:plasma membrane"/>
    <property type="evidence" value="ECO:0007669"/>
    <property type="project" value="UniProtKB-SubCell"/>
</dbReference>
<evidence type="ECO:0000256" key="9">
    <source>
        <dbReference type="RuleBase" id="RU365093"/>
    </source>
</evidence>
<evidence type="ECO:0000256" key="2">
    <source>
        <dbReference type="ARBA" id="ARBA00009477"/>
    </source>
</evidence>
<evidence type="ECO:0000256" key="7">
    <source>
        <dbReference type="ARBA" id="ARBA00022989"/>
    </source>
</evidence>
<feature type="coiled-coil region" evidence="10">
    <location>
        <begin position="175"/>
        <end position="255"/>
    </location>
</feature>
<dbReference type="Pfam" id="PF26002">
    <property type="entry name" value="Beta-barrel_AprE"/>
    <property type="match status" value="1"/>
</dbReference>
<feature type="domain" description="AprE-like beta-barrel" evidence="12">
    <location>
        <begin position="304"/>
        <end position="396"/>
    </location>
</feature>
<dbReference type="RefSeq" id="WP_193912209.1">
    <property type="nucleotide sequence ID" value="NZ_PRDL01000001.1"/>
</dbReference>
<dbReference type="PRINTS" id="PR01490">
    <property type="entry name" value="RTXTOXIND"/>
</dbReference>
<gene>
    <name evidence="13" type="ORF">C4F51_18160</name>
</gene>
<evidence type="ECO:0000256" key="3">
    <source>
        <dbReference type="ARBA" id="ARBA00022448"/>
    </source>
</evidence>
<comment type="similarity">
    <text evidence="2 9">Belongs to the membrane fusion protein (MFP) (TC 8.A.1) family.</text>
</comment>
<dbReference type="EMBL" id="PRDL01000001">
    <property type="protein sequence ID" value="MBE8719106.1"/>
    <property type="molecule type" value="Genomic_DNA"/>
</dbReference>
<name>A0A928V8Y8_9GAMM</name>
<proteinExistence type="inferred from homology"/>
<evidence type="ECO:0000256" key="6">
    <source>
        <dbReference type="ARBA" id="ARBA00022692"/>
    </source>
</evidence>
<dbReference type="InterPro" id="IPR006144">
    <property type="entry name" value="Secretion_HlyD_CS"/>
</dbReference>
<dbReference type="NCBIfam" id="TIGR01843">
    <property type="entry name" value="type_I_hlyD"/>
    <property type="match status" value="1"/>
</dbReference>
<dbReference type="GO" id="GO:0009306">
    <property type="term" value="P:protein secretion"/>
    <property type="evidence" value="ECO:0007669"/>
    <property type="project" value="InterPro"/>
</dbReference>
<dbReference type="Gene3D" id="2.40.50.100">
    <property type="match status" value="1"/>
</dbReference>
<evidence type="ECO:0000256" key="5">
    <source>
        <dbReference type="ARBA" id="ARBA00022519"/>
    </source>
</evidence>
<evidence type="ECO:0000256" key="11">
    <source>
        <dbReference type="SAM" id="MobiDB-lite"/>
    </source>
</evidence>
<accession>A0A928V8Y8</accession>
<evidence type="ECO:0000256" key="8">
    <source>
        <dbReference type="ARBA" id="ARBA00023136"/>
    </source>
</evidence>
<dbReference type="SUPFAM" id="SSF111369">
    <property type="entry name" value="HlyD-like secretion proteins"/>
    <property type="match status" value="1"/>
</dbReference>
<dbReference type="Gene3D" id="2.40.30.170">
    <property type="match status" value="1"/>
</dbReference>
<evidence type="ECO:0000256" key="4">
    <source>
        <dbReference type="ARBA" id="ARBA00022475"/>
    </source>
</evidence>
<dbReference type="InterPro" id="IPR050739">
    <property type="entry name" value="MFP"/>
</dbReference>
<dbReference type="InterPro" id="IPR010129">
    <property type="entry name" value="T1SS_HlyD"/>
</dbReference>
<keyword evidence="5 9" id="KW-0997">Cell inner membrane</keyword>
<keyword evidence="6 9" id="KW-0812">Transmembrane</keyword>
<evidence type="ECO:0000256" key="1">
    <source>
        <dbReference type="ARBA" id="ARBA00004377"/>
    </source>
</evidence>
<keyword evidence="4 9" id="KW-1003">Cell membrane</keyword>
<keyword evidence="10" id="KW-0175">Coiled coil</keyword>
<keyword evidence="7 9" id="KW-1133">Transmembrane helix</keyword>
<sequence length="418" mass="46303">MSQHDAPVVQPVKAKEPHPPALLSRDLEPEEAAFRDGYDDARVTGSSRIILITFALLACLGVWAYFGTLDEVSTGSGKVVPSSREQIIQSLEGGIVTELLVAEGDLVERGQILARLDPTKTESNLGESAAKYRAALASSVRLQAEVNQTVLEFPEILSDYPDLIKAETRLFESRKKRLDESLNGIENSLQLVRQELKITEALAKNGAASSVEVLRLQRQQVELELKAIEFRSEYLVQAREELARARSDVESLESVVKGRSDSLTRLTHRSPVRGIVKDIEVTTIGGVIPPNGRLMQIVPLDEHLLIEARISPRDIAFIHPDQDAKVKITAYDYSIYGGLEGKVVTISPDTIQDEVKPENYYYRVFIRTASDALENKAGTQFAITPGMIATVDIKTGQKTIMDYLIKPINRASEALRER</sequence>
<evidence type="ECO:0000256" key="10">
    <source>
        <dbReference type="SAM" id="Coils"/>
    </source>
</evidence>
<comment type="caution">
    <text evidence="13">The sequence shown here is derived from an EMBL/GenBank/DDBJ whole genome shotgun (WGS) entry which is preliminary data.</text>
</comment>
<dbReference type="Proteomes" id="UP000652567">
    <property type="component" value="Unassembled WGS sequence"/>
</dbReference>
<evidence type="ECO:0000313" key="14">
    <source>
        <dbReference type="Proteomes" id="UP000652567"/>
    </source>
</evidence>
<keyword evidence="3 9" id="KW-0813">Transport</keyword>
<comment type="subcellular location">
    <subcellularLocation>
        <location evidence="1 9">Cell inner membrane</location>
        <topology evidence="1 9">Single-pass membrane protein</topology>
    </subcellularLocation>
</comment>
<dbReference type="PROSITE" id="PS00543">
    <property type="entry name" value="HLYD_FAMILY"/>
    <property type="match status" value="1"/>
</dbReference>
<keyword evidence="14" id="KW-1185">Reference proteome</keyword>
<reference evidence="13" key="1">
    <citation type="submission" date="2018-07" db="EMBL/GenBank/DDBJ databases">
        <title>Genome assembly of strain Ka43.</title>
        <authorList>
            <person name="Kukolya J."/>
            <person name="Nagy I."/>
            <person name="Horvath B."/>
            <person name="Toth A."/>
        </authorList>
    </citation>
    <scope>NUCLEOTIDE SEQUENCE</scope>
    <source>
        <strain evidence="13">KB43</strain>
    </source>
</reference>
<feature type="region of interest" description="Disordered" evidence="11">
    <location>
        <begin position="1"/>
        <end position="26"/>
    </location>
</feature>
<dbReference type="InterPro" id="IPR058982">
    <property type="entry name" value="Beta-barrel_AprE"/>
</dbReference>
<keyword evidence="8 9" id="KW-0472">Membrane</keyword>
<protein>
    <recommendedName>
        <fullName evidence="9">Membrane fusion protein (MFP) family protein</fullName>
    </recommendedName>
</protein>
<evidence type="ECO:0000259" key="12">
    <source>
        <dbReference type="Pfam" id="PF26002"/>
    </source>
</evidence>
<dbReference type="PANTHER" id="PTHR30386:SF26">
    <property type="entry name" value="TRANSPORT PROTEIN COMB"/>
    <property type="match status" value="1"/>
</dbReference>
<dbReference type="PANTHER" id="PTHR30386">
    <property type="entry name" value="MEMBRANE FUSION SUBUNIT OF EMRAB-TOLC MULTIDRUG EFFLUX PUMP"/>
    <property type="match status" value="1"/>
</dbReference>
<evidence type="ECO:0000313" key="13">
    <source>
        <dbReference type="EMBL" id="MBE8719106.1"/>
    </source>
</evidence>